<sequence>MKGAVTLYLGVLFEARDSTKLDNNIWTVKRGCATECIAFGPVIKDIRARSGAWGGRSKITFYRDVGPERGWNSASDKIADVCRITFYRDVGPERGWNSASDKRKSQRSALN</sequence>
<dbReference type="Proteomes" id="UP001458880">
    <property type="component" value="Unassembled WGS sequence"/>
</dbReference>
<reference evidence="2 3" key="1">
    <citation type="journal article" date="2024" name="BMC Genomics">
        <title>De novo assembly and annotation of Popillia japonica's genome with initial clues to its potential as an invasive pest.</title>
        <authorList>
            <person name="Cucini C."/>
            <person name="Boschi S."/>
            <person name="Funari R."/>
            <person name="Cardaioli E."/>
            <person name="Iannotti N."/>
            <person name="Marturano G."/>
            <person name="Paoli F."/>
            <person name="Bruttini M."/>
            <person name="Carapelli A."/>
            <person name="Frati F."/>
            <person name="Nardi F."/>
        </authorList>
    </citation>
    <scope>NUCLEOTIDE SEQUENCE [LARGE SCALE GENOMIC DNA]</scope>
    <source>
        <strain evidence="2">DMR45628</strain>
    </source>
</reference>
<organism evidence="2 3">
    <name type="scientific">Popillia japonica</name>
    <name type="common">Japanese beetle</name>
    <dbReference type="NCBI Taxonomy" id="7064"/>
    <lineage>
        <taxon>Eukaryota</taxon>
        <taxon>Metazoa</taxon>
        <taxon>Ecdysozoa</taxon>
        <taxon>Arthropoda</taxon>
        <taxon>Hexapoda</taxon>
        <taxon>Insecta</taxon>
        <taxon>Pterygota</taxon>
        <taxon>Neoptera</taxon>
        <taxon>Endopterygota</taxon>
        <taxon>Coleoptera</taxon>
        <taxon>Polyphaga</taxon>
        <taxon>Scarabaeiformia</taxon>
        <taxon>Scarabaeidae</taxon>
        <taxon>Rutelinae</taxon>
        <taxon>Popillia</taxon>
    </lineage>
</organism>
<keyword evidence="3" id="KW-1185">Reference proteome</keyword>
<comment type="caution">
    <text evidence="2">The sequence shown here is derived from an EMBL/GenBank/DDBJ whole genome shotgun (WGS) entry which is preliminary data.</text>
</comment>
<evidence type="ECO:0000256" key="1">
    <source>
        <dbReference type="SAM" id="MobiDB-lite"/>
    </source>
</evidence>
<feature type="region of interest" description="Disordered" evidence="1">
    <location>
        <begin position="91"/>
        <end position="111"/>
    </location>
</feature>
<evidence type="ECO:0000313" key="3">
    <source>
        <dbReference type="Proteomes" id="UP001458880"/>
    </source>
</evidence>
<gene>
    <name evidence="2" type="ORF">QE152_g9743</name>
</gene>
<proteinExistence type="predicted"/>
<accession>A0AAW1LTS9</accession>
<evidence type="ECO:0000313" key="2">
    <source>
        <dbReference type="EMBL" id="KAK9738572.1"/>
    </source>
</evidence>
<name>A0AAW1LTS9_POPJA</name>
<protein>
    <submittedName>
        <fullName evidence="2">Uncharacterized protein</fullName>
    </submittedName>
</protein>
<dbReference type="EMBL" id="JASPKY010000085">
    <property type="protein sequence ID" value="KAK9738572.1"/>
    <property type="molecule type" value="Genomic_DNA"/>
</dbReference>
<dbReference type="AlphaFoldDB" id="A0AAW1LTS9"/>